<evidence type="ECO:0000259" key="1">
    <source>
        <dbReference type="PROSITE" id="PS50097"/>
    </source>
</evidence>
<dbReference type="CDD" id="cd18186">
    <property type="entry name" value="BTB_POZ_ZBTB_KLHL-like"/>
    <property type="match status" value="1"/>
</dbReference>
<dbReference type="InterPro" id="IPR011333">
    <property type="entry name" value="SKP1/BTB/POZ_sf"/>
</dbReference>
<sequence length="216" mass="25154">MADHYHFQHIYGSEEFADVDIRFKHEFFKGHKAILCERSRLFREILLKGKTLTEIDFNNHPRSSTLDYDEWKLIDLARAIYTGCIAEVDDCPCIEMRFATGIHDLGIKTGTPMLEEAAVELEERRDHEKNADEISHILNDSFPVIFNREPASEFPLNDANIRKMLIDNYFPLISQYVSLDKLTEALQKSPDFAVEYAVYLEKLREGQRKLKPEKPS</sequence>
<keyword evidence="3" id="KW-1185">Reference proteome</keyword>
<feature type="domain" description="BTB" evidence="1">
    <location>
        <begin position="17"/>
        <end position="89"/>
    </location>
</feature>
<gene>
    <name evidence="2" type="ORF">IWX90DRAFT_489683</name>
</gene>
<evidence type="ECO:0000313" key="3">
    <source>
        <dbReference type="Proteomes" id="UP001456524"/>
    </source>
</evidence>
<name>A0ABR1XI48_9PEZI</name>
<protein>
    <recommendedName>
        <fullName evidence="1">BTB domain-containing protein</fullName>
    </recommendedName>
</protein>
<dbReference type="Pfam" id="PF00651">
    <property type="entry name" value="BTB"/>
    <property type="match status" value="1"/>
</dbReference>
<evidence type="ECO:0000313" key="2">
    <source>
        <dbReference type="EMBL" id="KAK8155727.1"/>
    </source>
</evidence>
<dbReference type="Proteomes" id="UP001456524">
    <property type="component" value="Unassembled WGS sequence"/>
</dbReference>
<dbReference type="EMBL" id="JBBWUH010000010">
    <property type="protein sequence ID" value="KAK8155727.1"/>
    <property type="molecule type" value="Genomic_DNA"/>
</dbReference>
<dbReference type="SUPFAM" id="SSF54695">
    <property type="entry name" value="POZ domain"/>
    <property type="match status" value="1"/>
</dbReference>
<organism evidence="2 3">
    <name type="scientific">Phyllosticta citrichinensis</name>
    <dbReference type="NCBI Taxonomy" id="1130410"/>
    <lineage>
        <taxon>Eukaryota</taxon>
        <taxon>Fungi</taxon>
        <taxon>Dikarya</taxon>
        <taxon>Ascomycota</taxon>
        <taxon>Pezizomycotina</taxon>
        <taxon>Dothideomycetes</taxon>
        <taxon>Dothideomycetes incertae sedis</taxon>
        <taxon>Botryosphaeriales</taxon>
        <taxon>Phyllostictaceae</taxon>
        <taxon>Phyllosticta</taxon>
    </lineage>
</organism>
<dbReference type="InterPro" id="IPR000210">
    <property type="entry name" value="BTB/POZ_dom"/>
</dbReference>
<reference evidence="2 3" key="1">
    <citation type="journal article" date="2022" name="G3 (Bethesda)">
        <title>Enemy or ally: a genomic approach to elucidate the lifestyle of Phyllosticta citrichinaensis.</title>
        <authorList>
            <person name="Buijs V.A."/>
            <person name="Groenewald J.Z."/>
            <person name="Haridas S."/>
            <person name="LaButti K.M."/>
            <person name="Lipzen A."/>
            <person name="Martin F.M."/>
            <person name="Barry K."/>
            <person name="Grigoriev I.V."/>
            <person name="Crous P.W."/>
            <person name="Seidl M.F."/>
        </authorList>
    </citation>
    <scope>NUCLEOTIDE SEQUENCE [LARGE SCALE GENOMIC DNA]</scope>
    <source>
        <strain evidence="2 3">CBS 129764</strain>
    </source>
</reference>
<accession>A0ABR1XI48</accession>
<dbReference type="PROSITE" id="PS50097">
    <property type="entry name" value="BTB"/>
    <property type="match status" value="1"/>
</dbReference>
<proteinExistence type="predicted"/>
<comment type="caution">
    <text evidence="2">The sequence shown here is derived from an EMBL/GenBank/DDBJ whole genome shotgun (WGS) entry which is preliminary data.</text>
</comment>
<dbReference type="Gene3D" id="3.30.710.10">
    <property type="entry name" value="Potassium Channel Kv1.1, Chain A"/>
    <property type="match status" value="1"/>
</dbReference>